<dbReference type="Gene3D" id="3.40.50.1000">
    <property type="entry name" value="HAD superfamily/HAD-like"/>
    <property type="match status" value="1"/>
</dbReference>
<protein>
    <submittedName>
        <fullName evidence="1">Uncharacterized protein</fullName>
    </submittedName>
</protein>
<dbReference type="EnsemblPlants" id="AET2Gv20307100.9">
    <property type="protein sequence ID" value="AET2Gv20307100.9"/>
    <property type="gene ID" value="AET2Gv20307100"/>
</dbReference>
<name>A0A453AYW2_AEGTS</name>
<accession>A0A453AYW2</accession>
<dbReference type="AlphaFoldDB" id="A0A453AYW2"/>
<dbReference type="InterPro" id="IPR023214">
    <property type="entry name" value="HAD_sf"/>
</dbReference>
<reference evidence="2" key="2">
    <citation type="journal article" date="2017" name="Nat. Plants">
        <title>The Aegilops tauschii genome reveals multiple impacts of transposons.</title>
        <authorList>
            <person name="Zhao G."/>
            <person name="Zou C."/>
            <person name="Li K."/>
            <person name="Wang K."/>
            <person name="Li T."/>
            <person name="Gao L."/>
            <person name="Zhang X."/>
            <person name="Wang H."/>
            <person name="Yang Z."/>
            <person name="Liu X."/>
            <person name="Jiang W."/>
            <person name="Mao L."/>
            <person name="Kong X."/>
            <person name="Jiao Y."/>
            <person name="Jia J."/>
        </authorList>
    </citation>
    <scope>NUCLEOTIDE SEQUENCE [LARGE SCALE GENOMIC DNA]</scope>
    <source>
        <strain evidence="2">cv. AL8/78</strain>
    </source>
</reference>
<organism evidence="1 2">
    <name type="scientific">Aegilops tauschii subsp. strangulata</name>
    <name type="common">Goatgrass</name>
    <dbReference type="NCBI Taxonomy" id="200361"/>
    <lineage>
        <taxon>Eukaryota</taxon>
        <taxon>Viridiplantae</taxon>
        <taxon>Streptophyta</taxon>
        <taxon>Embryophyta</taxon>
        <taxon>Tracheophyta</taxon>
        <taxon>Spermatophyta</taxon>
        <taxon>Magnoliopsida</taxon>
        <taxon>Liliopsida</taxon>
        <taxon>Poales</taxon>
        <taxon>Poaceae</taxon>
        <taxon>BOP clade</taxon>
        <taxon>Pooideae</taxon>
        <taxon>Triticodae</taxon>
        <taxon>Triticeae</taxon>
        <taxon>Triticinae</taxon>
        <taxon>Aegilops</taxon>
    </lineage>
</organism>
<reference evidence="1" key="3">
    <citation type="journal article" date="2017" name="Nature">
        <title>Genome sequence of the progenitor of the wheat D genome Aegilops tauschii.</title>
        <authorList>
            <person name="Luo M.C."/>
            <person name="Gu Y.Q."/>
            <person name="Puiu D."/>
            <person name="Wang H."/>
            <person name="Twardziok S.O."/>
            <person name="Deal K.R."/>
            <person name="Huo N."/>
            <person name="Zhu T."/>
            <person name="Wang L."/>
            <person name="Wang Y."/>
            <person name="McGuire P.E."/>
            <person name="Liu S."/>
            <person name="Long H."/>
            <person name="Ramasamy R.K."/>
            <person name="Rodriguez J.C."/>
            <person name="Van S.L."/>
            <person name="Yuan L."/>
            <person name="Wang Z."/>
            <person name="Xia Z."/>
            <person name="Xiao L."/>
            <person name="Anderson O.D."/>
            <person name="Ouyang S."/>
            <person name="Liang Y."/>
            <person name="Zimin A.V."/>
            <person name="Pertea G."/>
            <person name="Qi P."/>
            <person name="Bennetzen J.L."/>
            <person name="Dai X."/>
            <person name="Dawson M.W."/>
            <person name="Muller H.G."/>
            <person name="Kugler K."/>
            <person name="Rivarola-Duarte L."/>
            <person name="Spannagl M."/>
            <person name="Mayer K.F.X."/>
            <person name="Lu F.H."/>
            <person name="Bevan M.W."/>
            <person name="Leroy P."/>
            <person name="Li P."/>
            <person name="You F.M."/>
            <person name="Sun Q."/>
            <person name="Liu Z."/>
            <person name="Lyons E."/>
            <person name="Wicker T."/>
            <person name="Salzberg S.L."/>
            <person name="Devos K.M."/>
            <person name="Dvorak J."/>
        </authorList>
    </citation>
    <scope>NUCLEOTIDE SEQUENCE [LARGE SCALE GENOMIC DNA]</scope>
    <source>
        <strain evidence="1">cv. AL8/78</strain>
    </source>
</reference>
<evidence type="ECO:0000313" key="2">
    <source>
        <dbReference type="Proteomes" id="UP000015105"/>
    </source>
</evidence>
<dbReference type="Gramene" id="AET2Gv20307100.9">
    <property type="protein sequence ID" value="AET2Gv20307100.9"/>
    <property type="gene ID" value="AET2Gv20307100"/>
</dbReference>
<evidence type="ECO:0000313" key="1">
    <source>
        <dbReference type="EnsemblPlants" id="AET2Gv20307100.9"/>
    </source>
</evidence>
<proteinExistence type="predicted"/>
<reference evidence="2" key="1">
    <citation type="journal article" date="2014" name="Science">
        <title>Ancient hybridizations among the ancestral genomes of bread wheat.</title>
        <authorList>
            <consortium name="International Wheat Genome Sequencing Consortium,"/>
            <person name="Marcussen T."/>
            <person name="Sandve S.R."/>
            <person name="Heier L."/>
            <person name="Spannagl M."/>
            <person name="Pfeifer M."/>
            <person name="Jakobsen K.S."/>
            <person name="Wulff B.B."/>
            <person name="Steuernagel B."/>
            <person name="Mayer K.F."/>
            <person name="Olsen O.A."/>
        </authorList>
    </citation>
    <scope>NUCLEOTIDE SEQUENCE [LARGE SCALE GENOMIC DNA]</scope>
    <source>
        <strain evidence="2">cv. AL8/78</strain>
    </source>
</reference>
<sequence length="42" mass="4648">QARQPGGADLFICYAGVQMREAVAAKADWTVFEFEELISELS</sequence>
<dbReference type="Proteomes" id="UP000015105">
    <property type="component" value="Chromosome 2D"/>
</dbReference>
<reference evidence="1" key="4">
    <citation type="submission" date="2019-03" db="UniProtKB">
        <authorList>
            <consortium name="EnsemblPlants"/>
        </authorList>
    </citation>
    <scope>IDENTIFICATION</scope>
</reference>
<reference evidence="1" key="5">
    <citation type="journal article" date="2021" name="G3 (Bethesda)">
        <title>Aegilops tauschii genome assembly Aet v5.0 features greater sequence contiguity and improved annotation.</title>
        <authorList>
            <person name="Wang L."/>
            <person name="Zhu T."/>
            <person name="Rodriguez J.C."/>
            <person name="Deal K.R."/>
            <person name="Dubcovsky J."/>
            <person name="McGuire P.E."/>
            <person name="Lux T."/>
            <person name="Spannagl M."/>
            <person name="Mayer K.F.X."/>
            <person name="Baldrich P."/>
            <person name="Meyers B.C."/>
            <person name="Huo N."/>
            <person name="Gu Y.Q."/>
            <person name="Zhou H."/>
            <person name="Devos K.M."/>
            <person name="Bennetzen J.L."/>
            <person name="Unver T."/>
            <person name="Budak H."/>
            <person name="Gulick P.J."/>
            <person name="Galiba G."/>
            <person name="Kalapos B."/>
            <person name="Nelson D.R."/>
            <person name="Li P."/>
            <person name="You F.M."/>
            <person name="Luo M.C."/>
            <person name="Dvorak J."/>
        </authorList>
    </citation>
    <scope>NUCLEOTIDE SEQUENCE [LARGE SCALE GENOMIC DNA]</scope>
    <source>
        <strain evidence="1">cv. AL8/78</strain>
    </source>
</reference>
<keyword evidence="2" id="KW-1185">Reference proteome</keyword>